<dbReference type="AlphaFoldDB" id="A0A499VZW7"/>
<name>A0A499VZW7_STRAX</name>
<evidence type="ECO:0000313" key="2">
    <source>
        <dbReference type="EMBL" id="BBJ53466.1"/>
    </source>
</evidence>
<protein>
    <submittedName>
        <fullName evidence="2">Uncharacterized protein</fullName>
    </submittedName>
</protein>
<proteinExistence type="predicted"/>
<reference evidence="2" key="1">
    <citation type="submission" date="2019-04" db="EMBL/GenBank/DDBJ databases">
        <title>Draft genome sequences of Streptomyces avermitilis MC3.</title>
        <authorList>
            <person name="Komaki H."/>
            <person name="Tamura T."/>
            <person name="Hosoyama A."/>
        </authorList>
    </citation>
    <scope>NUCLEOTIDE SEQUENCE</scope>
    <source>
        <strain evidence="2">MC3</strain>
    </source>
</reference>
<organism evidence="2">
    <name type="scientific">Streptomyces avermitilis</name>
    <dbReference type="NCBI Taxonomy" id="33903"/>
    <lineage>
        <taxon>Bacteria</taxon>
        <taxon>Bacillati</taxon>
        <taxon>Actinomycetota</taxon>
        <taxon>Actinomycetes</taxon>
        <taxon>Kitasatosporales</taxon>
        <taxon>Streptomycetaceae</taxon>
        <taxon>Streptomyces</taxon>
    </lineage>
</organism>
<feature type="region of interest" description="Disordered" evidence="1">
    <location>
        <begin position="1"/>
        <end position="40"/>
    </location>
</feature>
<dbReference type="EMBL" id="AP019621">
    <property type="protein sequence ID" value="BBJ53466.1"/>
    <property type="molecule type" value="Genomic_DNA"/>
</dbReference>
<accession>A0A499VZW7</accession>
<feature type="compositionally biased region" description="Gly residues" evidence="1">
    <location>
        <begin position="1"/>
        <end position="22"/>
    </location>
</feature>
<sequence>MHGGGLGAGQLGEAFGGAAGGGGEHDLGPLGAGQLDDRTDRERLAAAGASGQDRDLLGEREPDGLLLLGASSAPYAP</sequence>
<evidence type="ECO:0000256" key="1">
    <source>
        <dbReference type="SAM" id="MobiDB-lite"/>
    </source>
</evidence>
<gene>
    <name evidence="2" type="ORF">SAVMC3_60950</name>
</gene>